<comment type="caution">
    <text evidence="3">The sequence shown here is derived from an EMBL/GenBank/DDBJ whole genome shotgun (WGS) entry which is preliminary data.</text>
</comment>
<feature type="domain" description="SPOR" evidence="2">
    <location>
        <begin position="57"/>
        <end position="123"/>
    </location>
</feature>
<keyword evidence="1" id="KW-0732">Signal</keyword>
<organism evidence="3 4">
    <name type="scientific">Autumnicola tepida</name>
    <dbReference type="NCBI Taxonomy" id="3075595"/>
    <lineage>
        <taxon>Bacteria</taxon>
        <taxon>Pseudomonadati</taxon>
        <taxon>Bacteroidota</taxon>
        <taxon>Flavobacteriia</taxon>
        <taxon>Flavobacteriales</taxon>
        <taxon>Flavobacteriaceae</taxon>
        <taxon>Autumnicola</taxon>
    </lineage>
</organism>
<dbReference type="RefSeq" id="WP_311535001.1">
    <property type="nucleotide sequence ID" value="NZ_JAVRHQ010000012.1"/>
</dbReference>
<dbReference type="Pfam" id="PF05036">
    <property type="entry name" value="SPOR"/>
    <property type="match status" value="1"/>
</dbReference>
<reference evidence="3 4" key="1">
    <citation type="submission" date="2023-09" db="EMBL/GenBank/DDBJ databases">
        <authorList>
            <person name="Rey-Velasco X."/>
        </authorList>
    </citation>
    <scope>NUCLEOTIDE SEQUENCE [LARGE SCALE GENOMIC DNA]</scope>
    <source>
        <strain evidence="3 4">F363</strain>
    </source>
</reference>
<sequence>MRILAPKKMIIAAFVATFFYTSSSAQTGNINIYQDEKIPKLLEIKTEMSKENQIGDRYKIQLFYGDNNEASEVYKEYTSQFEYPAIIDYETPNYKVYVGNFRNRLEADRALLAIKEAFPGAFIPKPKRK</sequence>
<evidence type="ECO:0000256" key="1">
    <source>
        <dbReference type="SAM" id="SignalP"/>
    </source>
</evidence>
<feature type="signal peptide" evidence="1">
    <location>
        <begin position="1"/>
        <end position="27"/>
    </location>
</feature>
<accession>A0ABU3CAM4</accession>
<keyword evidence="4" id="KW-1185">Reference proteome</keyword>
<gene>
    <name evidence="3" type="ORF">RM553_11115</name>
</gene>
<dbReference type="InterPro" id="IPR007730">
    <property type="entry name" value="SPOR-like_dom"/>
</dbReference>
<evidence type="ECO:0000313" key="3">
    <source>
        <dbReference type="EMBL" id="MDT0643381.1"/>
    </source>
</evidence>
<name>A0ABU3CAM4_9FLAO</name>
<evidence type="ECO:0000313" key="4">
    <source>
        <dbReference type="Proteomes" id="UP001262889"/>
    </source>
</evidence>
<feature type="chain" id="PRO_5046157718" evidence="1">
    <location>
        <begin position="28"/>
        <end position="129"/>
    </location>
</feature>
<dbReference type="SUPFAM" id="SSF110997">
    <property type="entry name" value="Sporulation related repeat"/>
    <property type="match status" value="1"/>
</dbReference>
<proteinExistence type="predicted"/>
<protein>
    <submittedName>
        <fullName evidence="3">SPOR domain-containing protein</fullName>
    </submittedName>
</protein>
<dbReference type="InterPro" id="IPR036680">
    <property type="entry name" value="SPOR-like_sf"/>
</dbReference>
<evidence type="ECO:0000259" key="2">
    <source>
        <dbReference type="Pfam" id="PF05036"/>
    </source>
</evidence>
<dbReference type="EMBL" id="JAVRHQ010000012">
    <property type="protein sequence ID" value="MDT0643381.1"/>
    <property type="molecule type" value="Genomic_DNA"/>
</dbReference>
<dbReference type="Gene3D" id="3.30.70.1070">
    <property type="entry name" value="Sporulation related repeat"/>
    <property type="match status" value="1"/>
</dbReference>
<dbReference type="Proteomes" id="UP001262889">
    <property type="component" value="Unassembled WGS sequence"/>
</dbReference>